<accession>A0ABW1T1A3</accession>
<dbReference type="Proteomes" id="UP001596138">
    <property type="component" value="Unassembled WGS sequence"/>
</dbReference>
<dbReference type="Pfam" id="PF00300">
    <property type="entry name" value="His_Phos_1"/>
    <property type="match status" value="1"/>
</dbReference>
<name>A0ABW1T1A3_9ACTN</name>
<dbReference type="SMART" id="SM00855">
    <property type="entry name" value="PGAM"/>
    <property type="match status" value="1"/>
</dbReference>
<dbReference type="RefSeq" id="WP_386766698.1">
    <property type="nucleotide sequence ID" value="NZ_JBHSTI010000008.1"/>
</dbReference>
<keyword evidence="2" id="KW-1185">Reference proteome</keyword>
<dbReference type="Gene3D" id="3.40.50.1240">
    <property type="entry name" value="Phosphoglycerate mutase-like"/>
    <property type="match status" value="1"/>
</dbReference>
<dbReference type="PANTHER" id="PTHR47623">
    <property type="entry name" value="OS09G0287300 PROTEIN"/>
    <property type="match status" value="1"/>
</dbReference>
<reference evidence="2" key="1">
    <citation type="journal article" date="2019" name="Int. J. Syst. Evol. Microbiol.">
        <title>The Global Catalogue of Microorganisms (GCM) 10K type strain sequencing project: providing services to taxonomists for standard genome sequencing and annotation.</title>
        <authorList>
            <consortium name="The Broad Institute Genomics Platform"/>
            <consortium name="The Broad Institute Genome Sequencing Center for Infectious Disease"/>
            <person name="Wu L."/>
            <person name="Ma J."/>
        </authorList>
    </citation>
    <scope>NUCLEOTIDE SEQUENCE [LARGE SCALE GENOMIC DNA]</scope>
    <source>
        <strain evidence="2">CGMCC 4.7317</strain>
    </source>
</reference>
<gene>
    <name evidence="1" type="ORF">ACFQGU_11280</name>
</gene>
<dbReference type="InterPro" id="IPR029033">
    <property type="entry name" value="His_PPase_superfam"/>
</dbReference>
<evidence type="ECO:0000313" key="2">
    <source>
        <dbReference type="Proteomes" id="UP001596138"/>
    </source>
</evidence>
<dbReference type="SUPFAM" id="SSF53254">
    <property type="entry name" value="Phosphoglycerate mutase-like"/>
    <property type="match status" value="1"/>
</dbReference>
<dbReference type="InterPro" id="IPR013078">
    <property type="entry name" value="His_Pase_superF_clade-1"/>
</dbReference>
<dbReference type="EMBL" id="JBHSTI010000008">
    <property type="protein sequence ID" value="MFC6238461.1"/>
    <property type="molecule type" value="Genomic_DNA"/>
</dbReference>
<proteinExistence type="predicted"/>
<evidence type="ECO:0000313" key="1">
    <source>
        <dbReference type="EMBL" id="MFC6238461.1"/>
    </source>
</evidence>
<protein>
    <submittedName>
        <fullName evidence="1">SixA phosphatase family protein</fullName>
    </submittedName>
</protein>
<dbReference type="PANTHER" id="PTHR47623:SF1">
    <property type="entry name" value="OS09G0287300 PROTEIN"/>
    <property type="match status" value="1"/>
</dbReference>
<organism evidence="1 2">
    <name type="scientific">Longivirga aurantiaca</name>
    <dbReference type="NCBI Taxonomy" id="1837743"/>
    <lineage>
        <taxon>Bacteria</taxon>
        <taxon>Bacillati</taxon>
        <taxon>Actinomycetota</taxon>
        <taxon>Actinomycetes</taxon>
        <taxon>Sporichthyales</taxon>
        <taxon>Sporichthyaceae</taxon>
        <taxon>Longivirga</taxon>
    </lineage>
</organism>
<dbReference type="CDD" id="cd07067">
    <property type="entry name" value="HP_PGM_like"/>
    <property type="match status" value="1"/>
</dbReference>
<sequence length="178" mass="18916">MSRRLVVLRHAKSAYPPGVVDHDRPLAERGVRDARASGAWLRENVGLPDHVVVSSARRTRGTWTLAAGPLGYIGAAGYDLDSPGPLTIDPRVYDASTGTLVTVLRELPERVHTAVLVGHNPGCESLVDHLARTADPEAAAAIRLKYPTCGIAVLDVHVPWAELTAGSAHLATFVAPRG</sequence>
<comment type="caution">
    <text evidence="1">The sequence shown here is derived from an EMBL/GenBank/DDBJ whole genome shotgun (WGS) entry which is preliminary data.</text>
</comment>